<keyword evidence="2" id="KW-1185">Reference proteome</keyword>
<dbReference type="AlphaFoldDB" id="A0A840BN55"/>
<organism evidence="1 2">
    <name type="scientific">Niveibacterium umoris</name>
    <dbReference type="NCBI Taxonomy" id="1193620"/>
    <lineage>
        <taxon>Bacteria</taxon>
        <taxon>Pseudomonadati</taxon>
        <taxon>Pseudomonadota</taxon>
        <taxon>Betaproteobacteria</taxon>
        <taxon>Rhodocyclales</taxon>
        <taxon>Rhodocyclaceae</taxon>
        <taxon>Niveibacterium</taxon>
    </lineage>
</organism>
<reference evidence="1 2" key="1">
    <citation type="submission" date="2020-08" db="EMBL/GenBank/DDBJ databases">
        <title>Genomic Encyclopedia of Type Strains, Phase IV (KMG-IV): sequencing the most valuable type-strain genomes for metagenomic binning, comparative biology and taxonomic classification.</title>
        <authorList>
            <person name="Goeker M."/>
        </authorList>
    </citation>
    <scope>NUCLEOTIDE SEQUENCE [LARGE SCALE GENOMIC DNA]</scope>
    <source>
        <strain evidence="1 2">DSM 106739</strain>
    </source>
</reference>
<sequence>MRETIYFKTPAGVHEIQARQIRLHPRLRSLLVLVDGKHSAGDLLDTLQAIGVSAAHLTELADLGLIAPAGGSVSPDTIADSEASATAEAETEAGFDAEIAEATEDVVTASGEVPDAAQQLRQLYSYFNEHIRETLGLRGFMLQLQVEKAETLADYVAIRDEFVAAARKAKGEGTAARLEGELDRLLQLPA</sequence>
<dbReference type="Proteomes" id="UP000561045">
    <property type="component" value="Unassembled WGS sequence"/>
</dbReference>
<evidence type="ECO:0000313" key="2">
    <source>
        <dbReference type="Proteomes" id="UP000561045"/>
    </source>
</evidence>
<gene>
    <name evidence="1" type="ORF">GGR36_002247</name>
</gene>
<evidence type="ECO:0000313" key="1">
    <source>
        <dbReference type="EMBL" id="MBB4012939.1"/>
    </source>
</evidence>
<dbReference type="EMBL" id="JACIET010000001">
    <property type="protein sequence ID" value="MBB4012939.1"/>
    <property type="molecule type" value="Genomic_DNA"/>
</dbReference>
<comment type="caution">
    <text evidence="1">The sequence shown here is derived from an EMBL/GenBank/DDBJ whole genome shotgun (WGS) entry which is preliminary data.</text>
</comment>
<proteinExistence type="predicted"/>
<accession>A0A840BN55</accession>
<dbReference type="RefSeq" id="WP_183634703.1">
    <property type="nucleotide sequence ID" value="NZ_BAABLE010000011.1"/>
</dbReference>
<protein>
    <submittedName>
        <fullName evidence="1">Uncharacterized protein</fullName>
    </submittedName>
</protein>
<name>A0A840BN55_9RHOO</name>